<reference evidence="5" key="1">
    <citation type="journal article" date="2019" name="Int. J. Syst. Evol. Microbiol.">
        <title>The Global Catalogue of Microorganisms (GCM) 10K type strain sequencing project: providing services to taxonomists for standard genome sequencing and annotation.</title>
        <authorList>
            <consortium name="The Broad Institute Genomics Platform"/>
            <consortium name="The Broad Institute Genome Sequencing Center for Infectious Disease"/>
            <person name="Wu L."/>
            <person name="Ma J."/>
        </authorList>
    </citation>
    <scope>NUCLEOTIDE SEQUENCE [LARGE SCALE GENOMIC DNA]</scope>
    <source>
        <strain evidence="5">JCM 9458</strain>
    </source>
</reference>
<evidence type="ECO:0000256" key="1">
    <source>
        <dbReference type="ARBA" id="ARBA00008520"/>
    </source>
</evidence>
<dbReference type="PROSITE" id="PS51257">
    <property type="entry name" value="PROKAR_LIPOPROTEIN"/>
    <property type="match status" value="1"/>
</dbReference>
<keyword evidence="2" id="KW-0813">Transport</keyword>
<dbReference type="RefSeq" id="WP_345729162.1">
    <property type="nucleotide sequence ID" value="NZ_BAAAYN010000023.1"/>
</dbReference>
<dbReference type="SUPFAM" id="SSF53850">
    <property type="entry name" value="Periplasmic binding protein-like II"/>
    <property type="match status" value="1"/>
</dbReference>
<organism evidence="4 5">
    <name type="scientific">Cryptosporangium minutisporangium</name>
    <dbReference type="NCBI Taxonomy" id="113569"/>
    <lineage>
        <taxon>Bacteria</taxon>
        <taxon>Bacillati</taxon>
        <taxon>Actinomycetota</taxon>
        <taxon>Actinomycetes</taxon>
        <taxon>Cryptosporangiales</taxon>
        <taxon>Cryptosporangiaceae</taxon>
        <taxon>Cryptosporangium</taxon>
    </lineage>
</organism>
<dbReference type="Proteomes" id="UP001501676">
    <property type="component" value="Unassembled WGS sequence"/>
</dbReference>
<protein>
    <submittedName>
        <fullName evidence="4">Extracellular solute-binding protein</fullName>
    </submittedName>
</protein>
<evidence type="ECO:0000313" key="5">
    <source>
        <dbReference type="Proteomes" id="UP001501676"/>
    </source>
</evidence>
<keyword evidence="3" id="KW-0732">Signal</keyword>
<feature type="signal peptide" evidence="3">
    <location>
        <begin position="1"/>
        <end position="31"/>
    </location>
</feature>
<dbReference type="Pfam" id="PF01547">
    <property type="entry name" value="SBP_bac_1"/>
    <property type="match status" value="1"/>
</dbReference>
<name>A0ABP6SZW0_9ACTN</name>
<dbReference type="PANTHER" id="PTHR43649">
    <property type="entry name" value="ARABINOSE-BINDING PROTEIN-RELATED"/>
    <property type="match status" value="1"/>
</dbReference>
<comment type="caution">
    <text evidence="4">The sequence shown here is derived from an EMBL/GenBank/DDBJ whole genome shotgun (WGS) entry which is preliminary data.</text>
</comment>
<keyword evidence="5" id="KW-1185">Reference proteome</keyword>
<dbReference type="InterPro" id="IPR006059">
    <property type="entry name" value="SBP"/>
</dbReference>
<dbReference type="Gene3D" id="3.40.190.10">
    <property type="entry name" value="Periplasmic binding protein-like II"/>
    <property type="match status" value="2"/>
</dbReference>
<evidence type="ECO:0000313" key="4">
    <source>
        <dbReference type="EMBL" id="GAA3388467.1"/>
    </source>
</evidence>
<dbReference type="PANTHER" id="PTHR43649:SF29">
    <property type="entry name" value="OSMOPROTECTIVE COMPOUNDS-BINDING PROTEIN GGTB"/>
    <property type="match status" value="1"/>
</dbReference>
<gene>
    <name evidence="4" type="ORF">GCM10020369_34760</name>
</gene>
<comment type="similarity">
    <text evidence="1">Belongs to the bacterial solute-binding protein 1 family.</text>
</comment>
<proteinExistence type="inferred from homology"/>
<feature type="chain" id="PRO_5045745574" evidence="3">
    <location>
        <begin position="32"/>
        <end position="440"/>
    </location>
</feature>
<evidence type="ECO:0000256" key="3">
    <source>
        <dbReference type="SAM" id="SignalP"/>
    </source>
</evidence>
<dbReference type="InterPro" id="IPR050490">
    <property type="entry name" value="Bact_solute-bd_prot1"/>
</dbReference>
<sequence length="440" mass="45793">MARAFRWAGHRPAYTAAVGAAALVLSVAACGGDGGGNSGGSAKNFTFLAINENTTIPTTLTTLSKSACADENKTQPLVIKKQAQGSLDQQLQLLAGQGALPQAFIAANAPALTQQLFDNGSVLDLGNAVKSAGLEENILPAAGSTIEALYDGKQLVLPSELNIEGIWYNKKLLQDNGIAVPTTWEQLVAAFAKLQAAGVQPISNAGKGGDGWGVTRWVGNYIVREQGPDALKKVADGDAKLTDAAYAKGAQAISDLGKKGYFGKSPTSIDYATALNTFATGKAAFIYMGSWALSAFNDPKQTTIGAENIGFLKFPTVSGGTGTADQVSANVGTAIAISKKAYDGDKNTQAWVECIVENYGNVALRDSSQITGFKTDGSVEVPALTKQIQDEISNIQDSVLWFEAYFPAKATTVSQNSGGQLGSGQLSGEKFMQTVSANLS</sequence>
<accession>A0ABP6SZW0</accession>
<dbReference type="EMBL" id="BAAAYN010000023">
    <property type="protein sequence ID" value="GAA3388467.1"/>
    <property type="molecule type" value="Genomic_DNA"/>
</dbReference>
<evidence type="ECO:0000256" key="2">
    <source>
        <dbReference type="ARBA" id="ARBA00022448"/>
    </source>
</evidence>